<name>A0A076MMG4_AMYME</name>
<evidence type="ECO:0000256" key="1">
    <source>
        <dbReference type="ARBA" id="ARBA00009995"/>
    </source>
</evidence>
<dbReference type="eggNOG" id="COG1819">
    <property type="taxonomic scope" value="Bacteria"/>
</dbReference>
<evidence type="ECO:0000313" key="5">
    <source>
        <dbReference type="Proteomes" id="UP000062973"/>
    </source>
</evidence>
<dbReference type="FunFam" id="3.40.50.2000:FF:000072">
    <property type="entry name" value="Glycosyl transferase"/>
    <property type="match status" value="1"/>
</dbReference>
<dbReference type="InterPro" id="IPR002213">
    <property type="entry name" value="UDP_glucos_trans"/>
</dbReference>
<gene>
    <name evidence="4" type="ORF">AMETH_0074</name>
</gene>
<dbReference type="CDD" id="cd03784">
    <property type="entry name" value="GT1_Gtf-like"/>
    <property type="match status" value="1"/>
</dbReference>
<dbReference type="InterPro" id="IPR010610">
    <property type="entry name" value="EryCIII-like_C"/>
</dbReference>
<comment type="similarity">
    <text evidence="1">Belongs to the UDP-glycosyltransferase family.</text>
</comment>
<accession>A0A076MMG4</accession>
<dbReference type="InterPro" id="IPR006326">
    <property type="entry name" value="UDPGT_MGT-like"/>
</dbReference>
<dbReference type="PANTHER" id="PTHR48050:SF13">
    <property type="entry name" value="STEROL 3-BETA-GLUCOSYLTRANSFERASE UGT80A2"/>
    <property type="match status" value="1"/>
</dbReference>
<evidence type="ECO:0000256" key="2">
    <source>
        <dbReference type="ARBA" id="ARBA00022679"/>
    </source>
</evidence>
<dbReference type="Pfam" id="PF06722">
    <property type="entry name" value="EryCIII-like_C"/>
    <property type="match status" value="1"/>
</dbReference>
<dbReference type="PROSITE" id="PS00375">
    <property type="entry name" value="UDPGT"/>
    <property type="match status" value="1"/>
</dbReference>
<reference evidence="4 5" key="1">
    <citation type="submission" date="2014-07" db="EMBL/GenBank/DDBJ databases">
        <title>Whole Genome Sequence of the Amycolatopsis methanolica 239.</title>
        <authorList>
            <person name="Tang B."/>
        </authorList>
    </citation>
    <scope>NUCLEOTIDE SEQUENCE [LARGE SCALE GENOMIC DNA]</scope>
    <source>
        <strain evidence="4 5">239</strain>
    </source>
</reference>
<dbReference type="PANTHER" id="PTHR48050">
    <property type="entry name" value="STEROL 3-BETA-GLUCOSYLTRANSFERASE"/>
    <property type="match status" value="1"/>
</dbReference>
<keyword evidence="5" id="KW-1185">Reference proteome</keyword>
<dbReference type="EMBL" id="CP009110">
    <property type="protein sequence ID" value="AIJ20166.1"/>
    <property type="molecule type" value="Genomic_DNA"/>
</dbReference>
<dbReference type="Proteomes" id="UP000062973">
    <property type="component" value="Chromosome"/>
</dbReference>
<keyword evidence="2 4" id="KW-0808">Transferase</keyword>
<dbReference type="InterPro" id="IPR035595">
    <property type="entry name" value="UDP_glycos_trans_CS"/>
</dbReference>
<dbReference type="STRING" id="1068978.AMETH_0074"/>
<feature type="domain" description="Erythromycin biosynthesis protein CIII-like C-terminal" evidence="3">
    <location>
        <begin position="279"/>
        <end position="399"/>
    </location>
</feature>
<evidence type="ECO:0000259" key="3">
    <source>
        <dbReference type="Pfam" id="PF06722"/>
    </source>
</evidence>
<evidence type="ECO:0000313" key="4">
    <source>
        <dbReference type="EMBL" id="AIJ20166.1"/>
    </source>
</evidence>
<protein>
    <submittedName>
        <fullName evidence="4">MGT family glycosyltransferase</fullName>
    </submittedName>
</protein>
<dbReference type="SUPFAM" id="SSF53756">
    <property type="entry name" value="UDP-Glycosyltransferase/glycogen phosphorylase"/>
    <property type="match status" value="1"/>
</dbReference>
<dbReference type="GO" id="GO:0008194">
    <property type="term" value="F:UDP-glycosyltransferase activity"/>
    <property type="evidence" value="ECO:0007669"/>
    <property type="project" value="InterPro"/>
</dbReference>
<dbReference type="Gene3D" id="3.40.50.2000">
    <property type="entry name" value="Glycogen Phosphorylase B"/>
    <property type="match status" value="2"/>
</dbReference>
<sequence>MRVPARREPVRVAPDMSKHIAMVGVPAVSHVLPGLEVIRELAARGHRVTYANDPAVAHLIEPTGAELVPCTSTLPVADNAWPADPIAAMDLFLDDAIQALPQLRAVYDADPADLYLYDIGAYGARALAESQGRPFVQLSPTFVAWKGYEDEVAAQLWALPGADAHRAKFAEWLASCGATTLDSDAFSGRSPRALALIPRAMQPNADRVDDSVTFVGPCLGDRASLGGWTRPADAGKVLLVSLGSAYTRQAAFYRECLAAFGNLPGWHVVLQIGKYVDPAELGEVPANVEVRSWVPQPAILAQADAFVTHAGMGSSAEGLHAGVPMIAVPQAAEQFMNADRLVELGVARRIDTADATAESLRSTLLELVADPDVARTSAGLRDETRAEGGSTRAADLVEELLP</sequence>
<dbReference type="GO" id="GO:0017000">
    <property type="term" value="P:antibiotic biosynthetic process"/>
    <property type="evidence" value="ECO:0007669"/>
    <property type="project" value="UniProtKB-ARBA"/>
</dbReference>
<proteinExistence type="inferred from homology"/>
<dbReference type="GO" id="GO:0016758">
    <property type="term" value="F:hexosyltransferase activity"/>
    <property type="evidence" value="ECO:0007669"/>
    <property type="project" value="InterPro"/>
</dbReference>
<dbReference type="HOGENOM" id="CLU_000537_7_1_11"/>
<dbReference type="KEGG" id="amq:AMETH_0074"/>
<dbReference type="InterPro" id="IPR050426">
    <property type="entry name" value="Glycosyltransferase_28"/>
</dbReference>
<dbReference type="NCBIfam" id="TIGR01426">
    <property type="entry name" value="MGT"/>
    <property type="match status" value="1"/>
</dbReference>
<dbReference type="AlphaFoldDB" id="A0A076MMG4"/>
<organism evidence="4 5">
    <name type="scientific">Amycolatopsis methanolica 239</name>
    <dbReference type="NCBI Taxonomy" id="1068978"/>
    <lineage>
        <taxon>Bacteria</taxon>
        <taxon>Bacillati</taxon>
        <taxon>Actinomycetota</taxon>
        <taxon>Actinomycetes</taxon>
        <taxon>Pseudonocardiales</taxon>
        <taxon>Pseudonocardiaceae</taxon>
        <taxon>Amycolatopsis</taxon>
        <taxon>Amycolatopsis methanolica group</taxon>
    </lineage>
</organism>
<dbReference type="PATRIC" id="fig|1068978.7.peg.81"/>